<sequence>MRRRRSRWLTVGLPVGLAVLLLLGVGAFVLVRAVSGAVAPVGDAASGYAQALVDGRWADAHGSLCAADRAATTPDDLARRYGSPQVTGYQVVGVQVESYNGETSATVQLVLSAPGGLDDQTVLPMVQEDGAWRPCP</sequence>
<evidence type="ECO:0008006" key="3">
    <source>
        <dbReference type="Google" id="ProtNLM"/>
    </source>
</evidence>
<dbReference type="EMBL" id="FNCF01000001">
    <property type="protein sequence ID" value="SDF45160.1"/>
    <property type="molecule type" value="Genomic_DNA"/>
</dbReference>
<evidence type="ECO:0000313" key="1">
    <source>
        <dbReference type="EMBL" id="SDF45160.1"/>
    </source>
</evidence>
<reference evidence="2" key="1">
    <citation type="submission" date="2016-10" db="EMBL/GenBank/DDBJ databases">
        <authorList>
            <person name="Varghese N."/>
            <person name="Submissions S."/>
        </authorList>
    </citation>
    <scope>NUCLEOTIDE SEQUENCE [LARGE SCALE GENOMIC DNA]</scope>
    <source>
        <strain evidence="2">DSM 44526</strain>
    </source>
</reference>
<organism evidence="1 2">
    <name type="scientific">Klenkia brasiliensis</name>
    <dbReference type="NCBI Taxonomy" id="333142"/>
    <lineage>
        <taxon>Bacteria</taxon>
        <taxon>Bacillati</taxon>
        <taxon>Actinomycetota</taxon>
        <taxon>Actinomycetes</taxon>
        <taxon>Geodermatophilales</taxon>
        <taxon>Geodermatophilaceae</taxon>
        <taxon>Klenkia</taxon>
    </lineage>
</organism>
<accession>A0A1G7L7Z7</accession>
<protein>
    <recommendedName>
        <fullName evidence="3">DUF4878 domain-containing protein</fullName>
    </recommendedName>
</protein>
<dbReference type="Proteomes" id="UP000198863">
    <property type="component" value="Unassembled WGS sequence"/>
</dbReference>
<proteinExistence type="predicted"/>
<name>A0A1G7L7Z7_9ACTN</name>
<keyword evidence="2" id="KW-1185">Reference proteome</keyword>
<gene>
    <name evidence="1" type="ORF">SAMN05660324_0155</name>
</gene>
<evidence type="ECO:0000313" key="2">
    <source>
        <dbReference type="Proteomes" id="UP000198863"/>
    </source>
</evidence>
<dbReference type="AlphaFoldDB" id="A0A1G7L7Z7"/>